<keyword evidence="3" id="KW-0949">S-adenosyl-L-methionine</keyword>
<keyword evidence="1 4" id="KW-0489">Methyltransferase</keyword>
<evidence type="ECO:0000313" key="4">
    <source>
        <dbReference type="EMBL" id="NOU52635.1"/>
    </source>
</evidence>
<dbReference type="GO" id="GO:0008168">
    <property type="term" value="F:methyltransferase activity"/>
    <property type="evidence" value="ECO:0007669"/>
    <property type="project" value="UniProtKB-KW"/>
</dbReference>
<sequence length="204" mass="22772">MKKEQYDFNLECFNKPSLNAHKYIKQRTEELGFDMASDHASGALMRLLVSSKPNGRILELGTGTGAATAWLAEGLCPNSTLTTIDREDTYLKVAREALEDDKRIDFIVGDAIDYLKNQPEQSFDLIFADAEPGKYHYLEETLKLLKPGGLYIVDDMHPQEDWPEDHYPFAMGALNDLKAVKGVTKAGLSYSSGLIIMTPEYGNS</sequence>
<dbReference type="Pfam" id="PF01596">
    <property type="entry name" value="Methyltransf_3"/>
    <property type="match status" value="1"/>
</dbReference>
<dbReference type="Proteomes" id="UP000586305">
    <property type="component" value="Unassembled WGS sequence"/>
</dbReference>
<dbReference type="AlphaFoldDB" id="A0A849VH80"/>
<evidence type="ECO:0000256" key="2">
    <source>
        <dbReference type="ARBA" id="ARBA00022679"/>
    </source>
</evidence>
<dbReference type="CDD" id="cd02440">
    <property type="entry name" value="AdoMet_MTases"/>
    <property type="match status" value="1"/>
</dbReference>
<dbReference type="Gene3D" id="3.40.50.150">
    <property type="entry name" value="Vaccinia Virus protein VP39"/>
    <property type="match status" value="1"/>
</dbReference>
<gene>
    <name evidence="4" type="ORF">HG263_19200</name>
</gene>
<dbReference type="EMBL" id="JABBPG010000010">
    <property type="protein sequence ID" value="NOU52635.1"/>
    <property type="molecule type" value="Genomic_DNA"/>
</dbReference>
<name>A0A849VH80_9GAMM</name>
<dbReference type="InterPro" id="IPR002935">
    <property type="entry name" value="SAM_O-MeTrfase"/>
</dbReference>
<dbReference type="InterPro" id="IPR029063">
    <property type="entry name" value="SAM-dependent_MTases_sf"/>
</dbReference>
<dbReference type="PANTHER" id="PTHR43167:SF1">
    <property type="entry name" value="PUTATIVE (AFU_ORTHOLOGUE AFUA_6G01830)-RELATED"/>
    <property type="match status" value="1"/>
</dbReference>
<dbReference type="PANTHER" id="PTHR43167">
    <property type="entry name" value="PUTATIVE (AFU_ORTHOLOGUE AFUA_6G01830)-RELATED"/>
    <property type="match status" value="1"/>
</dbReference>
<comment type="caution">
    <text evidence="4">The sequence shown here is derived from an EMBL/GenBank/DDBJ whole genome shotgun (WGS) entry which is preliminary data.</text>
</comment>
<evidence type="ECO:0000256" key="1">
    <source>
        <dbReference type="ARBA" id="ARBA00022603"/>
    </source>
</evidence>
<dbReference type="RefSeq" id="WP_171627690.1">
    <property type="nucleotide sequence ID" value="NZ_JABBPG010000010.1"/>
</dbReference>
<proteinExistence type="predicted"/>
<dbReference type="GO" id="GO:0032259">
    <property type="term" value="P:methylation"/>
    <property type="evidence" value="ECO:0007669"/>
    <property type="project" value="UniProtKB-KW"/>
</dbReference>
<protein>
    <submittedName>
        <fullName evidence="4">Methyltransferase domain-containing protein</fullName>
    </submittedName>
</protein>
<keyword evidence="5" id="KW-1185">Reference proteome</keyword>
<dbReference type="SUPFAM" id="SSF53335">
    <property type="entry name" value="S-adenosyl-L-methionine-dependent methyltransferases"/>
    <property type="match status" value="1"/>
</dbReference>
<accession>A0A849VH80</accession>
<evidence type="ECO:0000256" key="3">
    <source>
        <dbReference type="ARBA" id="ARBA00022691"/>
    </source>
</evidence>
<reference evidence="4 5" key="1">
    <citation type="submission" date="2020-04" db="EMBL/GenBank/DDBJ databases">
        <title>Pseudoalteromonas caenipelagi sp. nov., isolated from a tidal flat.</title>
        <authorList>
            <person name="Park S."/>
            <person name="Yoon J.-H."/>
        </authorList>
    </citation>
    <scope>NUCLEOTIDE SEQUENCE [LARGE SCALE GENOMIC DNA]</scope>
    <source>
        <strain evidence="4 5">JBTF-M23</strain>
    </source>
</reference>
<evidence type="ECO:0000313" key="5">
    <source>
        <dbReference type="Proteomes" id="UP000586305"/>
    </source>
</evidence>
<organism evidence="4 5">
    <name type="scientific">Pseudoalteromonas caenipelagi</name>
    <dbReference type="NCBI Taxonomy" id="2726988"/>
    <lineage>
        <taxon>Bacteria</taxon>
        <taxon>Pseudomonadati</taxon>
        <taxon>Pseudomonadota</taxon>
        <taxon>Gammaproteobacteria</taxon>
        <taxon>Alteromonadales</taxon>
        <taxon>Pseudoalteromonadaceae</taxon>
        <taxon>Pseudoalteromonas</taxon>
    </lineage>
</organism>
<keyword evidence="2 4" id="KW-0808">Transferase</keyword>